<evidence type="ECO:0000313" key="2">
    <source>
        <dbReference type="EMBL" id="SHN23084.1"/>
    </source>
</evidence>
<evidence type="ECO:0000256" key="1">
    <source>
        <dbReference type="SAM" id="MobiDB-lite"/>
    </source>
</evidence>
<protein>
    <submittedName>
        <fullName evidence="2">Uncharacterized protein</fullName>
    </submittedName>
</protein>
<dbReference type="RefSeq" id="WP_073502060.1">
    <property type="nucleotide sequence ID" value="NZ_FRBI01000027.1"/>
</dbReference>
<name>A0A1M7PZ91_9ACTN</name>
<dbReference type="EMBL" id="FRBI01000027">
    <property type="protein sequence ID" value="SHN23084.1"/>
    <property type="molecule type" value="Genomic_DNA"/>
</dbReference>
<dbReference type="AlphaFoldDB" id="A0A1M7PZ91"/>
<keyword evidence="3" id="KW-1185">Reference proteome</keyword>
<reference evidence="2 3" key="1">
    <citation type="submission" date="2016-11" db="EMBL/GenBank/DDBJ databases">
        <authorList>
            <person name="Jaros S."/>
            <person name="Januszkiewicz K."/>
            <person name="Wedrychowicz H."/>
        </authorList>
    </citation>
    <scope>NUCLEOTIDE SEQUENCE [LARGE SCALE GENOMIC DNA]</scope>
    <source>
        <strain evidence="2 3">CGMCC 4.2025</strain>
    </source>
</reference>
<proteinExistence type="predicted"/>
<evidence type="ECO:0000313" key="3">
    <source>
        <dbReference type="Proteomes" id="UP000184111"/>
    </source>
</evidence>
<feature type="compositionally biased region" description="Pro residues" evidence="1">
    <location>
        <begin position="182"/>
        <end position="191"/>
    </location>
</feature>
<gene>
    <name evidence="2" type="ORF">SAMN05216499_12773</name>
</gene>
<accession>A0A1M7PZ91</accession>
<feature type="region of interest" description="Disordered" evidence="1">
    <location>
        <begin position="158"/>
        <end position="191"/>
    </location>
</feature>
<sequence length="191" mass="19748">MNQPHQPDTELDFLAAEFDAVLHSLRAQDPAAHRLSGPLTAVVDLTARLGSTLHDAHAELAGCAPADRSSLAATATELCHAVGAAGRAVSALAAAQNAHLFIGHFADRYGHPDADTAIARARIAAALTTARDNLTETSGYLRHLTGTDTAGQLLRAARARSRQADGAAMGSAAVSPAESSTPIPPNPARRR</sequence>
<dbReference type="STRING" id="310782.SAMN05216499_12773"/>
<dbReference type="Proteomes" id="UP000184111">
    <property type="component" value="Unassembled WGS sequence"/>
</dbReference>
<organism evidence="2 3">
    <name type="scientific">Actinacidiphila paucisporea</name>
    <dbReference type="NCBI Taxonomy" id="310782"/>
    <lineage>
        <taxon>Bacteria</taxon>
        <taxon>Bacillati</taxon>
        <taxon>Actinomycetota</taxon>
        <taxon>Actinomycetes</taxon>
        <taxon>Kitasatosporales</taxon>
        <taxon>Streptomycetaceae</taxon>
        <taxon>Actinacidiphila</taxon>
    </lineage>
</organism>